<accession>A0ABS4KRI9</accession>
<evidence type="ECO:0000256" key="1">
    <source>
        <dbReference type="SAM" id="Phobius"/>
    </source>
</evidence>
<dbReference type="Proteomes" id="UP001519307">
    <property type="component" value="Unassembled WGS sequence"/>
</dbReference>
<gene>
    <name evidence="2" type="ORF">J2Z42_000776</name>
</gene>
<protein>
    <recommendedName>
        <fullName evidence="4">Asparagine synthase</fullName>
    </recommendedName>
</protein>
<keyword evidence="1" id="KW-0812">Transmembrane</keyword>
<keyword evidence="1" id="KW-1133">Transmembrane helix</keyword>
<dbReference type="EMBL" id="JAGGLM010000002">
    <property type="protein sequence ID" value="MBP2032111.1"/>
    <property type="molecule type" value="Genomic_DNA"/>
</dbReference>
<evidence type="ECO:0008006" key="4">
    <source>
        <dbReference type="Google" id="ProtNLM"/>
    </source>
</evidence>
<feature type="transmembrane region" description="Helical" evidence="1">
    <location>
        <begin position="36"/>
        <end position="57"/>
    </location>
</feature>
<evidence type="ECO:0000313" key="3">
    <source>
        <dbReference type="Proteomes" id="UP001519307"/>
    </source>
</evidence>
<evidence type="ECO:0000313" key="2">
    <source>
        <dbReference type="EMBL" id="MBP2032111.1"/>
    </source>
</evidence>
<sequence length="64" mass="6719">MKNGLITTALGAAVATGSAALRANDMKNRGIRKRDILPMVETAALGFGLAHIVLGTIDLMQGRR</sequence>
<reference evidence="2 3" key="1">
    <citation type="submission" date="2021-03" db="EMBL/GenBank/DDBJ databases">
        <title>Genomic Encyclopedia of Type Strains, Phase IV (KMG-IV): sequencing the most valuable type-strain genomes for metagenomic binning, comparative biology and taxonomic classification.</title>
        <authorList>
            <person name="Goeker M."/>
        </authorList>
    </citation>
    <scope>NUCLEOTIDE SEQUENCE [LARGE SCALE GENOMIC DNA]</scope>
    <source>
        <strain evidence="2 3">DSM 28783</strain>
    </source>
</reference>
<keyword evidence="1" id="KW-0472">Membrane</keyword>
<organism evidence="2 3">
    <name type="scientific">Clostridium algifaecis</name>
    <dbReference type="NCBI Taxonomy" id="1472040"/>
    <lineage>
        <taxon>Bacteria</taxon>
        <taxon>Bacillati</taxon>
        <taxon>Bacillota</taxon>
        <taxon>Clostridia</taxon>
        <taxon>Eubacteriales</taxon>
        <taxon>Clostridiaceae</taxon>
        <taxon>Clostridium</taxon>
    </lineage>
</organism>
<comment type="caution">
    <text evidence="2">The sequence shown here is derived from an EMBL/GenBank/DDBJ whole genome shotgun (WGS) entry which is preliminary data.</text>
</comment>
<name>A0ABS4KRI9_9CLOT</name>
<proteinExistence type="predicted"/>
<dbReference type="RefSeq" id="WP_209701027.1">
    <property type="nucleotide sequence ID" value="NZ_JAGGLM010000002.1"/>
</dbReference>
<keyword evidence="3" id="KW-1185">Reference proteome</keyword>